<protein>
    <submittedName>
        <fullName evidence="3">PAP2 superfamily protein</fullName>
    </submittedName>
</protein>
<sequence length="231" mass="26593">MLNLLGMGLFFSWSVCRYGGDMQGFWPVIDQNVFFFFNGWLGENLAFRYVVAFTNLRVFDTISFLSMLAIFGWHYRKMDKAGRRWMLCMGVVILLTAVIGKQFDLAWNVERPSPTMFFTDLGTPVLRVSELTGWPAKDWSSSSFPGDHGMCLLIFCFYMLRYFGWRTFMAGLMVVVLFSLPRVMSGAHWFTDIAVGAASVNLIVLSWMLLTPASDKIIAWLMKKMHWQMLS</sequence>
<dbReference type="Pfam" id="PF01569">
    <property type="entry name" value="PAP2"/>
    <property type="match status" value="1"/>
</dbReference>
<organism evidence="3 4">
    <name type="scientific">Selenomonas ruminantium</name>
    <dbReference type="NCBI Taxonomy" id="971"/>
    <lineage>
        <taxon>Bacteria</taxon>
        <taxon>Bacillati</taxon>
        <taxon>Bacillota</taxon>
        <taxon>Negativicutes</taxon>
        <taxon>Selenomonadales</taxon>
        <taxon>Selenomonadaceae</taxon>
        <taxon>Selenomonas</taxon>
    </lineage>
</organism>
<dbReference type="EMBL" id="FRBC01000004">
    <property type="protein sequence ID" value="SHK44931.1"/>
    <property type="molecule type" value="Genomic_DNA"/>
</dbReference>
<reference evidence="3 4" key="1">
    <citation type="submission" date="2016-11" db="EMBL/GenBank/DDBJ databases">
        <authorList>
            <person name="Jaros S."/>
            <person name="Januszkiewicz K."/>
            <person name="Wedrychowicz H."/>
        </authorList>
    </citation>
    <scope>NUCLEOTIDE SEQUENCE [LARGE SCALE GENOMIC DNA]</scope>
    <source>
        <strain evidence="3 4">HD4</strain>
    </source>
</reference>
<name>A0A1M6SJL4_SELRU</name>
<feature type="domain" description="Phosphatidic acid phosphatase type 2/haloperoxidase" evidence="2">
    <location>
        <begin position="89"/>
        <end position="208"/>
    </location>
</feature>
<keyword evidence="1" id="KW-1133">Transmembrane helix</keyword>
<dbReference type="OrthoDB" id="8477781at2"/>
<evidence type="ECO:0000256" key="1">
    <source>
        <dbReference type="SAM" id="Phobius"/>
    </source>
</evidence>
<gene>
    <name evidence="3" type="ORF">SAMN05216582_104111</name>
</gene>
<feature type="transmembrane region" description="Helical" evidence="1">
    <location>
        <begin position="46"/>
        <end position="73"/>
    </location>
</feature>
<accession>A0A1M6SJL4</accession>
<dbReference type="InterPro" id="IPR000326">
    <property type="entry name" value="PAP2/HPO"/>
</dbReference>
<proteinExistence type="predicted"/>
<dbReference type="AlphaFoldDB" id="A0A1M6SJL4"/>
<dbReference type="SMART" id="SM00014">
    <property type="entry name" value="acidPPc"/>
    <property type="match status" value="1"/>
</dbReference>
<evidence type="ECO:0000313" key="3">
    <source>
        <dbReference type="EMBL" id="SHK44931.1"/>
    </source>
</evidence>
<keyword evidence="1" id="KW-0472">Membrane</keyword>
<dbReference type="Proteomes" id="UP000184263">
    <property type="component" value="Unassembled WGS sequence"/>
</dbReference>
<feature type="transmembrane region" description="Helical" evidence="1">
    <location>
        <begin position="170"/>
        <end position="190"/>
    </location>
</feature>
<keyword evidence="1" id="KW-0812">Transmembrane</keyword>
<dbReference type="InterPro" id="IPR036938">
    <property type="entry name" value="PAP2/HPO_sf"/>
</dbReference>
<dbReference type="SUPFAM" id="SSF48317">
    <property type="entry name" value="Acid phosphatase/Vanadium-dependent haloperoxidase"/>
    <property type="match status" value="1"/>
</dbReference>
<evidence type="ECO:0000313" key="4">
    <source>
        <dbReference type="Proteomes" id="UP000184263"/>
    </source>
</evidence>
<evidence type="ECO:0000259" key="2">
    <source>
        <dbReference type="SMART" id="SM00014"/>
    </source>
</evidence>